<dbReference type="CDD" id="cd06225">
    <property type="entry name" value="HAMP"/>
    <property type="match status" value="1"/>
</dbReference>
<dbReference type="InterPro" id="IPR004089">
    <property type="entry name" value="MCPsignal_dom"/>
</dbReference>
<feature type="domain" description="Methyl-accepting transducer" evidence="9">
    <location>
        <begin position="264"/>
        <end position="521"/>
    </location>
</feature>
<evidence type="ECO:0000313" key="12">
    <source>
        <dbReference type="Proteomes" id="UP000663970"/>
    </source>
</evidence>
<dbReference type="PROSITE" id="PS50885">
    <property type="entry name" value="HAMP"/>
    <property type="match status" value="1"/>
</dbReference>
<dbReference type="PANTHER" id="PTHR32089">
    <property type="entry name" value="METHYL-ACCEPTING CHEMOTAXIS PROTEIN MCPB"/>
    <property type="match status" value="1"/>
</dbReference>
<keyword evidence="8" id="KW-1133">Transmembrane helix</keyword>
<evidence type="ECO:0000256" key="2">
    <source>
        <dbReference type="ARBA" id="ARBA00022475"/>
    </source>
</evidence>
<feature type="domain" description="HAMP" evidence="10">
    <location>
        <begin position="191"/>
        <end position="245"/>
    </location>
</feature>
<evidence type="ECO:0000259" key="9">
    <source>
        <dbReference type="PROSITE" id="PS50111"/>
    </source>
</evidence>
<proteinExistence type="inferred from homology"/>
<keyword evidence="3 8" id="KW-0472">Membrane</keyword>
<feature type="transmembrane region" description="Helical" evidence="8">
    <location>
        <begin position="6"/>
        <end position="27"/>
    </location>
</feature>
<organism evidence="11 12">
    <name type="scientific">Halobacillus kuroshimensis</name>
    <dbReference type="NCBI Taxonomy" id="302481"/>
    <lineage>
        <taxon>Bacteria</taxon>
        <taxon>Bacillati</taxon>
        <taxon>Bacillota</taxon>
        <taxon>Bacilli</taxon>
        <taxon>Bacillales</taxon>
        <taxon>Bacillaceae</taxon>
        <taxon>Halobacillus</taxon>
    </lineage>
</organism>
<evidence type="ECO:0000256" key="6">
    <source>
        <dbReference type="PROSITE-ProRule" id="PRU00284"/>
    </source>
</evidence>
<keyword evidence="8" id="KW-0812">Transmembrane</keyword>
<evidence type="ECO:0000256" key="3">
    <source>
        <dbReference type="ARBA" id="ARBA00023136"/>
    </source>
</evidence>
<keyword evidence="12" id="KW-1185">Reference proteome</keyword>
<dbReference type="Pfam" id="PF00672">
    <property type="entry name" value="HAMP"/>
    <property type="match status" value="1"/>
</dbReference>
<accession>A0ABS3E0E1</accession>
<name>A0ABS3E0E1_9BACI</name>
<dbReference type="Gene3D" id="6.10.340.10">
    <property type="match status" value="1"/>
</dbReference>
<evidence type="ECO:0000256" key="7">
    <source>
        <dbReference type="SAM" id="MobiDB-lite"/>
    </source>
</evidence>
<evidence type="ECO:0000256" key="1">
    <source>
        <dbReference type="ARBA" id="ARBA00004236"/>
    </source>
</evidence>
<dbReference type="PANTHER" id="PTHR32089:SF112">
    <property type="entry name" value="LYSOZYME-LIKE PROTEIN-RELATED"/>
    <property type="match status" value="1"/>
</dbReference>
<comment type="similarity">
    <text evidence="5">Belongs to the methyl-accepting chemotaxis (MCP) protein family.</text>
</comment>
<evidence type="ECO:0000256" key="8">
    <source>
        <dbReference type="SAM" id="Phobius"/>
    </source>
</evidence>
<dbReference type="PROSITE" id="PS50111">
    <property type="entry name" value="CHEMOTAXIS_TRANSDUC_2"/>
    <property type="match status" value="1"/>
</dbReference>
<dbReference type="InterPro" id="IPR003660">
    <property type="entry name" value="HAMP_dom"/>
</dbReference>
<feature type="transmembrane region" description="Helical" evidence="8">
    <location>
        <begin position="167"/>
        <end position="187"/>
    </location>
</feature>
<feature type="region of interest" description="Disordered" evidence="7">
    <location>
        <begin position="549"/>
        <end position="571"/>
    </location>
</feature>
<dbReference type="Proteomes" id="UP000663970">
    <property type="component" value="Unassembled WGS sequence"/>
</dbReference>
<keyword evidence="2" id="KW-1003">Cell membrane</keyword>
<dbReference type="Pfam" id="PF00015">
    <property type="entry name" value="MCPsignal"/>
    <property type="match status" value="1"/>
</dbReference>
<protein>
    <submittedName>
        <fullName evidence="11">HAMP domain-containing protein</fullName>
    </submittedName>
</protein>
<dbReference type="RefSeq" id="WP_206935770.1">
    <property type="nucleotide sequence ID" value="NZ_JAEKJY010000006.1"/>
</dbReference>
<evidence type="ECO:0000313" key="11">
    <source>
        <dbReference type="EMBL" id="MBN8237080.1"/>
    </source>
</evidence>
<evidence type="ECO:0000259" key="10">
    <source>
        <dbReference type="PROSITE" id="PS50885"/>
    </source>
</evidence>
<evidence type="ECO:0000256" key="5">
    <source>
        <dbReference type="ARBA" id="ARBA00029447"/>
    </source>
</evidence>
<gene>
    <name evidence="11" type="ORF">JF544_17620</name>
</gene>
<keyword evidence="4 6" id="KW-0807">Transducer</keyword>
<evidence type="ECO:0000256" key="4">
    <source>
        <dbReference type="ARBA" id="ARBA00023224"/>
    </source>
</evidence>
<comment type="caution">
    <text evidence="11">The sequence shown here is derived from an EMBL/GenBank/DDBJ whole genome shotgun (WGS) entry which is preliminary data.</text>
</comment>
<sequence>MSISRRLFVMTMLPLVLCIILIGVIVFQMIGLQRSTNEDIQVLLDGKELHGQLVRVEQALTTYGYNPSEASKQEAFTQVEQTKQLFQAVEPLIVTDTQRQWFDQAQAKFNDWEGLATEALNTDDTNEIQRQASRTAGLINDVYMLQRESQAWYENKMEAQQQTIGQLILFTIIAAVVLIIGTLYSTFRLTAHIARPVRQLAAQAADVAKGNLTVNIEDDPKKNDEIGQLTQSFRVMVENLQETVQSVDEIGQSVKTFSSRLNQEMNGLSEISSQVAHSTDELAQGSQSISNDVQDAAVLMEDLDGRFAKNRSDGQESREISTQALHSVEEGQNSLMNQRTLMDQNTASLAKVETSVHQFIQYTDQIESTVHLVNDIASQTNLLALNAAIEAARAGEHGKGFAVVAEEVRKLADQSTAATADISDMVSQIRSGVDTIRLEMTETVQVTEQQNTSVSASKAAFDQISTYVHTIDQHLEALVQGLDQSRHQSTDVHAAFENVSSVIQQTAAGTEEISASTVEQQSAFQQLLLESEQLETMIGQLNEQIQQFQWQKEPEKTPPPADEEIITASAS</sequence>
<comment type="subcellular location">
    <subcellularLocation>
        <location evidence="1">Cell membrane</location>
    </subcellularLocation>
</comment>
<dbReference type="EMBL" id="JAEKJY010000006">
    <property type="protein sequence ID" value="MBN8237080.1"/>
    <property type="molecule type" value="Genomic_DNA"/>
</dbReference>
<dbReference type="Gene3D" id="1.10.287.950">
    <property type="entry name" value="Methyl-accepting chemotaxis protein"/>
    <property type="match status" value="1"/>
</dbReference>
<reference evidence="11 12" key="1">
    <citation type="submission" date="2020-12" db="EMBL/GenBank/DDBJ databases">
        <title>Oil enriched cultivation method for isolating marine PHA-producing bacteria.</title>
        <authorList>
            <person name="Zheng W."/>
            <person name="Yu S."/>
            <person name="Huang Y."/>
        </authorList>
    </citation>
    <scope>NUCLEOTIDE SEQUENCE [LARGE SCALE GENOMIC DNA]</scope>
    <source>
        <strain evidence="11 12">SY-2-6</strain>
    </source>
</reference>
<dbReference type="SMART" id="SM00283">
    <property type="entry name" value="MA"/>
    <property type="match status" value="1"/>
</dbReference>
<dbReference type="SUPFAM" id="SSF58104">
    <property type="entry name" value="Methyl-accepting chemotaxis protein (MCP) signaling domain"/>
    <property type="match status" value="1"/>
</dbReference>
<dbReference type="SMART" id="SM00304">
    <property type="entry name" value="HAMP"/>
    <property type="match status" value="1"/>
</dbReference>